<dbReference type="SUPFAM" id="SSF52540">
    <property type="entry name" value="P-loop containing nucleoside triphosphate hydrolases"/>
    <property type="match status" value="2"/>
</dbReference>
<gene>
    <name evidence="9" type="primary">kaiC_2</name>
    <name evidence="9" type="ORF">KBTEX_02925</name>
</gene>
<dbReference type="InterPro" id="IPR003593">
    <property type="entry name" value="AAA+_ATPase"/>
</dbReference>
<dbReference type="AlphaFoldDB" id="A0A5B8RHZ8"/>
<dbReference type="Pfam" id="PF06745">
    <property type="entry name" value="ATPase"/>
    <property type="match status" value="2"/>
</dbReference>
<evidence type="ECO:0000256" key="6">
    <source>
        <dbReference type="ARBA" id="ARBA00022801"/>
    </source>
</evidence>
<dbReference type="InterPro" id="IPR010624">
    <property type="entry name" value="KaiC_dom"/>
</dbReference>
<dbReference type="CDD" id="cd22249">
    <property type="entry name" value="UDM1_RNF168_RNF169-like"/>
    <property type="match status" value="1"/>
</dbReference>
<dbReference type="SMART" id="SM00382">
    <property type="entry name" value="AAA"/>
    <property type="match status" value="2"/>
</dbReference>
<evidence type="ECO:0000313" key="9">
    <source>
        <dbReference type="EMBL" id="QEA06585.1"/>
    </source>
</evidence>
<dbReference type="Gene3D" id="3.40.50.300">
    <property type="entry name" value="P-loop containing nucleotide triphosphate hydrolases"/>
    <property type="match status" value="2"/>
</dbReference>
<keyword evidence="2" id="KW-0597">Phosphoprotein</keyword>
<evidence type="ECO:0000256" key="3">
    <source>
        <dbReference type="ARBA" id="ARBA00022679"/>
    </source>
</evidence>
<feature type="region of interest" description="Disordered" evidence="7">
    <location>
        <begin position="530"/>
        <end position="575"/>
    </location>
</feature>
<evidence type="ECO:0000256" key="5">
    <source>
        <dbReference type="ARBA" id="ARBA00022777"/>
    </source>
</evidence>
<dbReference type="EMBL" id="MN079154">
    <property type="protein sequence ID" value="QEA06585.1"/>
    <property type="molecule type" value="Genomic_DNA"/>
</dbReference>
<evidence type="ECO:0000256" key="7">
    <source>
        <dbReference type="SAM" id="MobiDB-lite"/>
    </source>
</evidence>
<dbReference type="PANTHER" id="PTHR42926:SF1">
    <property type="entry name" value="CIRCADIAN CLOCK OSCILLATOR PROTEIN KAIC 1"/>
    <property type="match status" value="1"/>
</dbReference>
<evidence type="ECO:0000259" key="8">
    <source>
        <dbReference type="PROSITE" id="PS51146"/>
    </source>
</evidence>
<keyword evidence="4" id="KW-0677">Repeat</keyword>
<protein>
    <recommendedName>
        <fullName evidence="1">non-specific serine/threonine protein kinase</fullName>
        <ecNumber evidence="1">2.7.11.1</ecNumber>
    </recommendedName>
</protein>
<sequence length="575" mass="61617">MTEPVAGAAKAPTGVAGLDEMTGGGLPYGRVTLVEGGPGAGKTVLALQTLVNGAREHGEPAIFVAFEETGRRIAANAATFGWDLDGLQDDGLFFLDAQPDPGMAPAGDVDLGGMLAALDAKVAEMGARRVVFDALDVVLAFMDGAAARRETCRLHNWLLERGLTCIITAKAPGYAGVPGMDGLGFMQFMVDCSIELSHDTVQGISQRGLRVVKFRGSRFEENQVPLVIGDSGMEVAYVPRPEGANGPVSNERLSTGIPRLDSMLSGGYLRQAGVLITGAPGTAKTTLCGAFAEAACRNGERTVWASIDSPPDELMRNLSSVGIDLASPVSDGSLSIVPARAIAGSAEIHFVAIRNHAEAHGASCVIIDPVSALAKSGNTAFSHSVIERLVDWAKGAGVTLLCTSLLDREIPETESTPLQISTLADTWIHLSYRVQGGERNRGLSVVKSRGTAHSGQVRELLLDDGGVTLADVYTAGGEVLMGTLRREQEQARRLERQRAADERERQRLRLEAETAELDARIRHLEREREYKQAEQRTVTRQDAEVDRERDAMRRERGRWRHADRDDHAGTVGDDG</sequence>
<dbReference type="EC" id="2.7.11.1" evidence="1"/>
<evidence type="ECO:0000256" key="4">
    <source>
        <dbReference type="ARBA" id="ARBA00022737"/>
    </source>
</evidence>
<dbReference type="NCBIfam" id="NF006799">
    <property type="entry name" value="PRK09302.1"/>
    <property type="match status" value="1"/>
</dbReference>
<evidence type="ECO:0000256" key="2">
    <source>
        <dbReference type="ARBA" id="ARBA00022553"/>
    </source>
</evidence>
<keyword evidence="5 9" id="KW-0418">Kinase</keyword>
<keyword evidence="3 9" id="KW-0808">Transferase</keyword>
<dbReference type="GO" id="GO:0016787">
    <property type="term" value="F:hydrolase activity"/>
    <property type="evidence" value="ECO:0007669"/>
    <property type="project" value="UniProtKB-KW"/>
</dbReference>
<dbReference type="InterPro" id="IPR014774">
    <property type="entry name" value="KaiC-like_dom"/>
</dbReference>
<dbReference type="GO" id="GO:0005524">
    <property type="term" value="F:ATP binding"/>
    <property type="evidence" value="ECO:0007669"/>
    <property type="project" value="InterPro"/>
</dbReference>
<keyword evidence="6" id="KW-0378">Hydrolase</keyword>
<name>A0A5B8RHZ8_9ZZZZ</name>
<reference evidence="9" key="1">
    <citation type="submission" date="2019-06" db="EMBL/GenBank/DDBJ databases">
        <authorList>
            <person name="Murdoch R.W."/>
            <person name="Fathepure B."/>
        </authorList>
    </citation>
    <scope>NUCLEOTIDE SEQUENCE</scope>
</reference>
<dbReference type="PRINTS" id="PR01874">
    <property type="entry name" value="DNAREPAIRADA"/>
</dbReference>
<evidence type="ECO:0000256" key="1">
    <source>
        <dbReference type="ARBA" id="ARBA00012513"/>
    </source>
</evidence>
<feature type="compositionally biased region" description="Basic and acidic residues" evidence="7">
    <location>
        <begin position="530"/>
        <end position="568"/>
    </location>
</feature>
<accession>A0A5B8RHZ8</accession>
<dbReference type="GO" id="GO:0004674">
    <property type="term" value="F:protein serine/threonine kinase activity"/>
    <property type="evidence" value="ECO:0007669"/>
    <property type="project" value="UniProtKB-EC"/>
</dbReference>
<feature type="domain" description="KaiC" evidence="8">
    <location>
        <begin position="9"/>
        <end position="251"/>
    </location>
</feature>
<dbReference type="PROSITE" id="PS51146">
    <property type="entry name" value="KAIC"/>
    <property type="match status" value="2"/>
</dbReference>
<dbReference type="InterPro" id="IPR030665">
    <property type="entry name" value="KaiC"/>
</dbReference>
<dbReference type="PANTHER" id="PTHR42926">
    <property type="match status" value="1"/>
</dbReference>
<proteinExistence type="predicted"/>
<dbReference type="InterPro" id="IPR027417">
    <property type="entry name" value="P-loop_NTPase"/>
</dbReference>
<dbReference type="PIRSF" id="PIRSF039117">
    <property type="entry name" value="KaiC"/>
    <property type="match status" value="1"/>
</dbReference>
<feature type="domain" description="KaiC" evidence="8">
    <location>
        <begin position="252"/>
        <end position="483"/>
    </location>
</feature>
<dbReference type="InterPro" id="IPR051347">
    <property type="entry name" value="Circadian_clock_KaiC-rel"/>
</dbReference>
<organism evidence="9">
    <name type="scientific">uncultured organism</name>
    <dbReference type="NCBI Taxonomy" id="155900"/>
    <lineage>
        <taxon>unclassified sequences</taxon>
        <taxon>environmental samples</taxon>
    </lineage>
</organism>